<name>A0A8H3G2P9_9LECA</name>
<dbReference type="GO" id="GO:0004527">
    <property type="term" value="F:exonuclease activity"/>
    <property type="evidence" value="ECO:0007669"/>
    <property type="project" value="UniProtKB-KW"/>
</dbReference>
<evidence type="ECO:0000256" key="5">
    <source>
        <dbReference type="ARBA" id="ARBA00022801"/>
    </source>
</evidence>
<comment type="caution">
    <text evidence="13">The sequence shown here is derived from an EMBL/GenBank/DDBJ whole genome shotgun (WGS) entry which is preliminary data.</text>
</comment>
<dbReference type="Pfam" id="PF06087">
    <property type="entry name" value="Tyr-DNA_phospho"/>
    <property type="match status" value="1"/>
</dbReference>
<evidence type="ECO:0000256" key="4">
    <source>
        <dbReference type="ARBA" id="ARBA00022763"/>
    </source>
</evidence>
<dbReference type="InterPro" id="IPR010347">
    <property type="entry name" value="Tdp1"/>
</dbReference>
<evidence type="ECO:0000256" key="7">
    <source>
        <dbReference type="ARBA" id="ARBA00023204"/>
    </source>
</evidence>
<evidence type="ECO:0000256" key="1">
    <source>
        <dbReference type="ARBA" id="ARBA00004123"/>
    </source>
</evidence>
<evidence type="ECO:0000256" key="12">
    <source>
        <dbReference type="SAM" id="MobiDB-lite"/>
    </source>
</evidence>
<evidence type="ECO:0000256" key="3">
    <source>
        <dbReference type="ARBA" id="ARBA00022722"/>
    </source>
</evidence>
<comment type="subcellular location">
    <subcellularLocation>
        <location evidence="1">Nucleus</location>
    </subcellularLocation>
</comment>
<feature type="binding site" evidence="10">
    <location>
        <position position="171"/>
    </location>
    <ligand>
        <name>substrate</name>
    </ligand>
</feature>
<evidence type="ECO:0000256" key="10">
    <source>
        <dbReference type="PIRSR" id="PIRSR610347-2"/>
    </source>
</evidence>
<feature type="region of interest" description="Disordered" evidence="12">
    <location>
        <begin position="1"/>
        <end position="60"/>
    </location>
</feature>
<keyword evidence="4" id="KW-0227">DNA damage</keyword>
<keyword evidence="7" id="KW-0234">DNA repair</keyword>
<protein>
    <submittedName>
        <fullName evidence="13">Tyrosyl-DNA phosphodiesterase 1</fullName>
    </submittedName>
</protein>
<dbReference type="GO" id="GO:0003690">
    <property type="term" value="F:double-stranded DNA binding"/>
    <property type="evidence" value="ECO:0007669"/>
    <property type="project" value="TreeGrafter"/>
</dbReference>
<dbReference type="Gene3D" id="3.30.870.10">
    <property type="entry name" value="Endonuclease Chain A"/>
    <property type="match status" value="2"/>
</dbReference>
<dbReference type="FunFam" id="3.30.870.10:FF:000038">
    <property type="entry name" value="Probable tyrosyl-DNA phosphodiesterase"/>
    <property type="match status" value="1"/>
</dbReference>
<keyword evidence="8" id="KW-0539">Nucleus</keyword>
<evidence type="ECO:0000256" key="11">
    <source>
        <dbReference type="PIRSR" id="PIRSR610347-3"/>
    </source>
</evidence>
<gene>
    <name evidence="13" type="primary">TDP1</name>
    <name evidence="13" type="ORF">HETSPECPRED_009826</name>
</gene>
<dbReference type="PANTHER" id="PTHR12415:SF0">
    <property type="entry name" value="TYROSYL-DNA PHOSPHODIESTERASE 1"/>
    <property type="match status" value="1"/>
</dbReference>
<evidence type="ECO:0000256" key="6">
    <source>
        <dbReference type="ARBA" id="ARBA00022839"/>
    </source>
</evidence>
<feature type="site" description="Interaction with DNA" evidence="11">
    <location>
        <position position="476"/>
    </location>
</feature>
<evidence type="ECO:0000256" key="8">
    <source>
        <dbReference type="ARBA" id="ARBA00023242"/>
    </source>
</evidence>
<feature type="active site" description="Proton donor/acceptor" evidence="9">
    <location>
        <position position="450"/>
    </location>
</feature>
<keyword evidence="6" id="KW-0269">Exonuclease</keyword>
<keyword evidence="5" id="KW-0378">Hydrolase</keyword>
<proteinExistence type="inferred from homology"/>
<dbReference type="GO" id="GO:0017005">
    <property type="term" value="F:3'-tyrosyl-DNA phosphodiesterase activity"/>
    <property type="evidence" value="ECO:0007669"/>
    <property type="project" value="TreeGrafter"/>
</dbReference>
<feature type="active site" description="Nucleophile" evidence="9">
    <location>
        <position position="169"/>
    </location>
</feature>
<dbReference type="Proteomes" id="UP000664521">
    <property type="component" value="Unassembled WGS sequence"/>
</dbReference>
<dbReference type="OrthoDB" id="47785at2759"/>
<sequence length="578" mass="65141">MADETPRKRRKTNEGDPSCSPVDRPSRRSISPPPRRTPRKAQPVAKPGDALSKEVLSTSPKTRMLIPSPIQLNNISELPASSNVDTVSLRDILGDPLISECWLFNYLFDVDFLLSQFDEDVRDVIQVKLVHGSWRKEDMNKIRIDEAVKRHPNTQSITAHMPEAFGTHHSKMIVLFRHDDQAQVNLLTANFIDIDWRMSQAVWRSPLLPLQAVRSGGSTPVSKPPLPPLGSGARFKRDLLAYFRCYTGLRALTTKLDLYDFPSVRGALVASLPGRRGLNVTTEEQNLWGLPGLERVLESIPRPSKPIARYNIESSPYLPTDTSDQQPSNPQIVIQISSVATIGDKWPREHLFPSLSAISPNPAPNPKAKPLPPPKFHIIFPTADEIRRSVDGYGSGSSIHMRNKFPTQTRQLTYLRPMLRHWAGDQSQDDDAPPSTEPIREAGRRRAAPHIKTYIRFSDARMTKIDWAMLTSANLSNQAWGSETKDGEWRICSYEIGIVVWPALWDTPEATAELVPVFKQDVPEQRGEGEEAIRVGWRMPYDLPLVPYRAGEMPWCAEEPCEERDWMGRSWPGVGGRT</sequence>
<evidence type="ECO:0000313" key="14">
    <source>
        <dbReference type="Proteomes" id="UP000664521"/>
    </source>
</evidence>
<feature type="region of interest" description="Disordered" evidence="12">
    <location>
        <begin position="423"/>
        <end position="445"/>
    </location>
</feature>
<dbReference type="GO" id="GO:0003697">
    <property type="term" value="F:single-stranded DNA binding"/>
    <property type="evidence" value="ECO:0007669"/>
    <property type="project" value="TreeGrafter"/>
</dbReference>
<keyword evidence="3" id="KW-0540">Nuclease</keyword>
<reference evidence="13" key="1">
    <citation type="submission" date="2021-03" db="EMBL/GenBank/DDBJ databases">
        <authorList>
            <person name="Tagirdzhanova G."/>
        </authorList>
    </citation>
    <scope>NUCLEOTIDE SEQUENCE</scope>
</reference>
<dbReference type="GO" id="GO:0005634">
    <property type="term" value="C:nucleus"/>
    <property type="evidence" value="ECO:0007669"/>
    <property type="project" value="UniProtKB-SubCell"/>
</dbReference>
<feature type="binding site" evidence="10">
    <location>
        <position position="452"/>
    </location>
    <ligand>
        <name>substrate</name>
    </ligand>
</feature>
<comment type="similarity">
    <text evidence="2">Belongs to the tyrosyl-DNA phosphodiesterase family.</text>
</comment>
<organism evidence="13 14">
    <name type="scientific">Heterodermia speciosa</name>
    <dbReference type="NCBI Taxonomy" id="116794"/>
    <lineage>
        <taxon>Eukaryota</taxon>
        <taxon>Fungi</taxon>
        <taxon>Dikarya</taxon>
        <taxon>Ascomycota</taxon>
        <taxon>Pezizomycotina</taxon>
        <taxon>Lecanoromycetes</taxon>
        <taxon>OSLEUM clade</taxon>
        <taxon>Lecanoromycetidae</taxon>
        <taxon>Caliciales</taxon>
        <taxon>Physciaceae</taxon>
        <taxon>Heterodermia</taxon>
    </lineage>
</organism>
<dbReference type="SUPFAM" id="SSF56024">
    <property type="entry name" value="Phospholipase D/nuclease"/>
    <property type="match status" value="2"/>
</dbReference>
<keyword evidence="14" id="KW-1185">Reference proteome</keyword>
<accession>A0A8H3G2P9</accession>
<evidence type="ECO:0000313" key="13">
    <source>
        <dbReference type="EMBL" id="CAF9935577.1"/>
    </source>
</evidence>
<dbReference type="CDD" id="cd09123">
    <property type="entry name" value="PLDc_Tdp1_2"/>
    <property type="match status" value="1"/>
</dbReference>
<dbReference type="GO" id="GO:0006281">
    <property type="term" value="P:DNA repair"/>
    <property type="evidence" value="ECO:0007669"/>
    <property type="project" value="UniProtKB-KW"/>
</dbReference>
<dbReference type="EMBL" id="CAJPDS010000084">
    <property type="protein sequence ID" value="CAF9935577.1"/>
    <property type="molecule type" value="Genomic_DNA"/>
</dbReference>
<dbReference type="AlphaFoldDB" id="A0A8H3G2P9"/>
<evidence type="ECO:0000256" key="2">
    <source>
        <dbReference type="ARBA" id="ARBA00010205"/>
    </source>
</evidence>
<evidence type="ECO:0000256" key="9">
    <source>
        <dbReference type="PIRSR" id="PIRSR610347-1"/>
    </source>
</evidence>
<dbReference type="PANTHER" id="PTHR12415">
    <property type="entry name" value="TYROSYL-DNA PHOSPHODIESTERASE 1"/>
    <property type="match status" value="1"/>
</dbReference>